<dbReference type="Proteomes" id="UP000002878">
    <property type="component" value="Chromosome"/>
</dbReference>
<evidence type="ECO:0000313" key="17">
    <source>
        <dbReference type="Proteomes" id="UP000002878"/>
    </source>
</evidence>
<comment type="cofactor">
    <cofactor evidence="1">
        <name>FAD</name>
        <dbReference type="ChEBI" id="CHEBI:57692"/>
    </cofactor>
</comment>
<dbReference type="HOGENOM" id="CLU_020931_0_0_9"/>
<evidence type="ECO:0000256" key="2">
    <source>
        <dbReference type="ARBA" id="ARBA00004924"/>
    </source>
</evidence>
<feature type="transmembrane region" description="Helical" evidence="15">
    <location>
        <begin position="21"/>
        <end position="41"/>
    </location>
</feature>
<accession>I2C337</accession>
<keyword evidence="15" id="KW-0472">Membrane</keyword>
<reference evidence="16 17" key="1">
    <citation type="journal article" date="2012" name="J. Biotechnol.">
        <title>Genome sequence of the plant growth promoting strain Bacillus amyloliquefaciens subsp. plantarum B9601-Y2 and expression of mersacidin and other secondary metabolites.</title>
        <authorList>
            <person name="He P."/>
            <person name="Hao K."/>
            <person name="Blom J."/>
            <person name="Ruckert C."/>
            <person name="Vater J."/>
            <person name="Mao Z."/>
            <person name="Wu Y."/>
            <person name="Hou M."/>
            <person name="He P."/>
            <person name="He Y."/>
            <person name="Borriss R."/>
        </authorList>
    </citation>
    <scope>NUCLEOTIDE SEQUENCE [LARGE SCALE GENOMIC DNA]</scope>
    <source>
        <strain evidence="16">Y2</strain>
    </source>
</reference>
<evidence type="ECO:0000256" key="4">
    <source>
        <dbReference type="ARBA" id="ARBA00013076"/>
    </source>
</evidence>
<evidence type="ECO:0000256" key="12">
    <source>
        <dbReference type="ARBA" id="ARBA00032493"/>
    </source>
</evidence>
<keyword evidence="15" id="KW-0812">Transmembrane</keyword>
<evidence type="ECO:0000256" key="3">
    <source>
        <dbReference type="ARBA" id="ARBA00007588"/>
    </source>
</evidence>
<evidence type="ECO:0000256" key="5">
    <source>
        <dbReference type="ARBA" id="ARBA00016406"/>
    </source>
</evidence>
<evidence type="ECO:0000256" key="11">
    <source>
        <dbReference type="ARBA" id="ARBA00031158"/>
    </source>
</evidence>
<evidence type="ECO:0000256" key="1">
    <source>
        <dbReference type="ARBA" id="ARBA00001974"/>
    </source>
</evidence>
<dbReference type="AlphaFoldDB" id="I2C337"/>
<dbReference type="GO" id="GO:0047091">
    <property type="term" value="F:L-lysine 6-monooxygenase (NADPH) activity"/>
    <property type="evidence" value="ECO:0007669"/>
    <property type="project" value="UniProtKB-EC"/>
</dbReference>
<dbReference type="InterPro" id="IPR036188">
    <property type="entry name" value="FAD/NAD-bd_sf"/>
</dbReference>
<comment type="pathway">
    <text evidence="2">Siderophore biosynthesis.</text>
</comment>
<comment type="similarity">
    <text evidence="3">Belongs to the lysine N(6)-hydroxylase/L-ornithine N(5)-oxygenase family.</text>
</comment>
<gene>
    <name evidence="16" type="primary">rhbE</name>
    <name evidence="16" type="ORF">MUS_1025</name>
</gene>
<evidence type="ECO:0000256" key="8">
    <source>
        <dbReference type="ARBA" id="ARBA00022857"/>
    </source>
</evidence>
<dbReference type="PANTHER" id="PTHR42802">
    <property type="entry name" value="MONOOXYGENASE"/>
    <property type="match status" value="1"/>
</dbReference>
<keyword evidence="7" id="KW-0274">FAD</keyword>
<dbReference type="Pfam" id="PF13434">
    <property type="entry name" value="Lys_Orn_oxgnase"/>
    <property type="match status" value="1"/>
</dbReference>
<evidence type="ECO:0000256" key="13">
    <source>
        <dbReference type="ARBA" id="ARBA00032738"/>
    </source>
</evidence>
<comment type="catalytic activity">
    <reaction evidence="14">
        <text>L-lysine + NADPH + O2 = N(6)-hydroxy-L-lysine + NADP(+) + H2O</text>
        <dbReference type="Rhea" id="RHEA:23228"/>
        <dbReference type="ChEBI" id="CHEBI:15377"/>
        <dbReference type="ChEBI" id="CHEBI:15379"/>
        <dbReference type="ChEBI" id="CHEBI:32551"/>
        <dbReference type="ChEBI" id="CHEBI:57783"/>
        <dbReference type="ChEBI" id="CHEBI:57820"/>
        <dbReference type="ChEBI" id="CHEBI:58349"/>
        <dbReference type="EC" id="1.14.13.59"/>
    </reaction>
</comment>
<protein>
    <recommendedName>
        <fullName evidence="5">L-lysine N6-monooxygenase MbtG</fullName>
        <ecNumber evidence="4">1.14.13.59</ecNumber>
    </recommendedName>
    <alternativeName>
        <fullName evidence="13">Lysine 6-N-hydroxylase</fullName>
    </alternativeName>
    <alternativeName>
        <fullName evidence="12">Lysine N6-hydroxylase</fullName>
    </alternativeName>
    <alternativeName>
        <fullName evidence="10">Lysine-N-oxygenase</fullName>
    </alternativeName>
    <alternativeName>
        <fullName evidence="11">Mycobactin synthase protein G</fullName>
    </alternativeName>
</protein>
<dbReference type="InterPro" id="IPR025700">
    <property type="entry name" value="Lys/Orn_oxygenase"/>
</dbReference>
<dbReference type="PATRIC" id="fig|1126211.3.peg.972"/>
<sequence>MFNRLQKWEKTIRLLFVRGVIMYDVIGAGIGPFNLGLAALLEDIPGTDALFFDKKKEFAWHPGLLIKGTDLQVAFLADLVTLADPKSRYTFLNFLHEHDRLYRFYTFNEFDIPRREFNDYLSWAASEIKSCRFGSEVIGVKNAGGHYDVSVKNIEDGSISVYQTKHFVMGTGSEPLIPAEIADEARQDTMVSTEYLFRKDELAGAESITVVGSGQSAAEIFSDLLHDEQYRRSRLQWVTRSAGFRELETAKLGQEMFTPDYVEYFNRLPFKERLNTLPELDGLRHGIDSDTLAAIYDALYHRSISGGSPDVYIQPMAELEKIEKQNGRCVLSFHQWQMDETFTADSEKVILATGFKPHIPEWFTAIAPDIEWEDEKRFKVTADSRLIFKDDRRHHFFTLTNLDHAHGTGATNLKLSVYRNQKIINTILGKEHFSINKKTAFQQFLPAQKN</sequence>
<dbReference type="Gene3D" id="3.50.50.60">
    <property type="entry name" value="FAD/NAD(P)-binding domain"/>
    <property type="match status" value="1"/>
</dbReference>
<organism evidence="16 17">
    <name type="scientific">Bacillus amyloliquefaciens (strain Y2)</name>
    <name type="common">Bacillus amyloliquefaciens subsp. plantarum (strain B9601-Y2)</name>
    <dbReference type="NCBI Taxonomy" id="1155777"/>
    <lineage>
        <taxon>Bacteria</taxon>
        <taxon>Bacillati</taxon>
        <taxon>Bacillota</taxon>
        <taxon>Bacilli</taxon>
        <taxon>Bacillales</taxon>
        <taxon>Bacillaceae</taxon>
        <taxon>Bacillus</taxon>
        <taxon>Bacillus amyloliquefaciens group</taxon>
    </lineage>
</organism>
<proteinExistence type="inferred from homology"/>
<name>I2C337_BACAY</name>
<keyword evidence="15" id="KW-1133">Transmembrane helix</keyword>
<evidence type="ECO:0000256" key="10">
    <source>
        <dbReference type="ARBA" id="ARBA00029939"/>
    </source>
</evidence>
<keyword evidence="9" id="KW-0560">Oxidoreductase</keyword>
<evidence type="ECO:0000256" key="14">
    <source>
        <dbReference type="ARBA" id="ARBA00048407"/>
    </source>
</evidence>
<dbReference type="EMBL" id="CP003332">
    <property type="protein sequence ID" value="AFJ61061.1"/>
    <property type="molecule type" value="Genomic_DNA"/>
</dbReference>
<evidence type="ECO:0000256" key="9">
    <source>
        <dbReference type="ARBA" id="ARBA00023002"/>
    </source>
</evidence>
<dbReference type="KEGG" id="bqy:MUS_1025"/>
<keyword evidence="8" id="KW-0521">NADP</keyword>
<evidence type="ECO:0000256" key="7">
    <source>
        <dbReference type="ARBA" id="ARBA00022827"/>
    </source>
</evidence>
<dbReference type="SUPFAM" id="SSF51905">
    <property type="entry name" value="FAD/NAD(P)-binding domain"/>
    <property type="match status" value="2"/>
</dbReference>
<keyword evidence="6" id="KW-0285">Flavoprotein</keyword>
<dbReference type="PANTHER" id="PTHR42802:SF1">
    <property type="entry name" value="L-ORNITHINE N(5)-MONOOXYGENASE"/>
    <property type="match status" value="1"/>
</dbReference>
<evidence type="ECO:0000256" key="6">
    <source>
        <dbReference type="ARBA" id="ARBA00022630"/>
    </source>
</evidence>
<evidence type="ECO:0000256" key="15">
    <source>
        <dbReference type="SAM" id="Phobius"/>
    </source>
</evidence>
<dbReference type="EC" id="1.14.13.59" evidence="4"/>
<evidence type="ECO:0000313" key="16">
    <source>
        <dbReference type="EMBL" id="AFJ61061.1"/>
    </source>
</evidence>